<reference evidence="1 2" key="1">
    <citation type="submission" date="2018-12" db="EMBL/GenBank/DDBJ databases">
        <authorList>
            <person name="Sun L."/>
            <person name="Chen Z."/>
        </authorList>
    </citation>
    <scope>NUCLEOTIDE SEQUENCE [LARGE SCALE GENOMIC DNA]</scope>
    <source>
        <strain evidence="1 2">3-5-3</strain>
    </source>
</reference>
<proteinExistence type="predicted"/>
<dbReference type="SUPFAM" id="SSF55785">
    <property type="entry name" value="PYP-like sensor domain (PAS domain)"/>
    <property type="match status" value="1"/>
</dbReference>
<keyword evidence="2" id="KW-1185">Reference proteome</keyword>
<evidence type="ECO:0000313" key="2">
    <source>
        <dbReference type="Proteomes" id="UP000272464"/>
    </source>
</evidence>
<dbReference type="AlphaFoldDB" id="A0A3S1DAG8"/>
<name>A0A3S1DAG8_9BACL</name>
<sequence>MDERLDLAPCGYLSLSEDHTILTVNKTLLQLLGFDLQGLRDCHIESILTRSSRILFQLYFMPLIKLNGKIEEMFLVLQSASGTEVPVLLSAVRREENGATVHDCILMIMRRRMEYEEQIYVAEQASKKAGEELERLQIQLTQLRNELSGQL</sequence>
<gene>
    <name evidence="1" type="ORF">EJP77_07195</name>
</gene>
<accession>A0A3S1DAG8</accession>
<dbReference type="EMBL" id="RZNX01000002">
    <property type="protein sequence ID" value="RUT33427.1"/>
    <property type="molecule type" value="Genomic_DNA"/>
</dbReference>
<evidence type="ECO:0000313" key="1">
    <source>
        <dbReference type="EMBL" id="RUT33427.1"/>
    </source>
</evidence>
<dbReference type="Gene3D" id="3.30.450.20">
    <property type="entry name" value="PAS domain"/>
    <property type="match status" value="1"/>
</dbReference>
<dbReference type="OrthoDB" id="9759607at2"/>
<dbReference type="InterPro" id="IPR035965">
    <property type="entry name" value="PAS-like_dom_sf"/>
</dbReference>
<dbReference type="CDD" id="cd00130">
    <property type="entry name" value="PAS"/>
    <property type="match status" value="1"/>
</dbReference>
<dbReference type="InterPro" id="IPR000014">
    <property type="entry name" value="PAS"/>
</dbReference>
<dbReference type="RefSeq" id="WP_127198542.1">
    <property type="nucleotide sequence ID" value="NZ_RZNX01000002.1"/>
</dbReference>
<organism evidence="1 2">
    <name type="scientific">Paenibacillus zeisoli</name>
    <dbReference type="NCBI Taxonomy" id="2496267"/>
    <lineage>
        <taxon>Bacteria</taxon>
        <taxon>Bacillati</taxon>
        <taxon>Bacillota</taxon>
        <taxon>Bacilli</taxon>
        <taxon>Bacillales</taxon>
        <taxon>Paenibacillaceae</taxon>
        <taxon>Paenibacillus</taxon>
    </lineage>
</organism>
<dbReference type="Proteomes" id="UP000272464">
    <property type="component" value="Unassembled WGS sequence"/>
</dbReference>
<comment type="caution">
    <text evidence="1">The sequence shown here is derived from an EMBL/GenBank/DDBJ whole genome shotgun (WGS) entry which is preliminary data.</text>
</comment>
<protein>
    <submittedName>
        <fullName evidence="1">Serine/threonine protein phosphatase</fullName>
    </submittedName>
</protein>